<dbReference type="GO" id="GO:0005829">
    <property type="term" value="C:cytosol"/>
    <property type="evidence" value="ECO:0007669"/>
    <property type="project" value="TreeGrafter"/>
</dbReference>
<sequence>MIEGVKVKKLVKHCDDRGFFAELVRDDEPELLSRFGQASCSMSYPGVIKAFHYHEKQDDLWFFPSGNAQVVLYDLREGSSTKGETDVYYMGEENPIMLLIPKGVAHGYRVLGQKPATILYFTTESYNPKNPDEKRINWDDSVIGFSWETENK</sequence>
<evidence type="ECO:0000313" key="3">
    <source>
        <dbReference type="EMBL" id="CAH0260161.1"/>
    </source>
</evidence>
<dbReference type="GO" id="GO:0000271">
    <property type="term" value="P:polysaccharide biosynthetic process"/>
    <property type="evidence" value="ECO:0007669"/>
    <property type="project" value="TreeGrafter"/>
</dbReference>
<dbReference type="GO" id="GO:0019305">
    <property type="term" value="P:dTDP-rhamnose biosynthetic process"/>
    <property type="evidence" value="ECO:0007669"/>
    <property type="project" value="TreeGrafter"/>
</dbReference>
<comment type="caution">
    <text evidence="3">The sequence shown here is derived from an EMBL/GenBank/DDBJ whole genome shotgun (WGS) entry which is preliminary data.</text>
</comment>
<dbReference type="InterPro" id="IPR011051">
    <property type="entry name" value="RmlC_Cupin_sf"/>
</dbReference>
<dbReference type="SUPFAM" id="SSF51182">
    <property type="entry name" value="RmlC-like cupins"/>
    <property type="match status" value="1"/>
</dbReference>
<proteinExistence type="predicted"/>
<evidence type="ECO:0000313" key="4">
    <source>
        <dbReference type="Proteomes" id="UP000789326"/>
    </source>
</evidence>
<reference evidence="3" key="1">
    <citation type="submission" date="2021-11" db="EMBL/GenBank/DDBJ databases">
        <authorList>
            <person name="Bulgarelli D."/>
        </authorList>
    </citation>
    <scope>NUCLEOTIDE SEQUENCE</scope>
    <source>
        <strain evidence="3">Bi133</strain>
    </source>
</reference>
<keyword evidence="3" id="KW-0413">Isomerase</keyword>
<accession>A0A9W4L0Q6</accession>
<protein>
    <submittedName>
        <fullName evidence="3">dTDP-4-dehydrorhamnose 3,5-epimerase</fullName>
        <ecNumber evidence="3">5.1.3.13</ecNumber>
    </submittedName>
</protein>
<name>A0A9W4L0Q6_9BACI</name>
<dbReference type="Pfam" id="PF00908">
    <property type="entry name" value="dTDP_sugar_isom"/>
    <property type="match status" value="1"/>
</dbReference>
<dbReference type="InterPro" id="IPR014710">
    <property type="entry name" value="RmlC-like_jellyroll"/>
</dbReference>
<dbReference type="EC" id="5.1.3.13" evidence="3"/>
<dbReference type="InterPro" id="IPR000888">
    <property type="entry name" value="RmlC-like"/>
</dbReference>
<evidence type="ECO:0000256" key="2">
    <source>
        <dbReference type="PIRSR" id="PIRSR600888-3"/>
    </source>
</evidence>
<dbReference type="RefSeq" id="WP_230302831.1">
    <property type="nucleotide sequence ID" value="NZ_CAKKMG010000053.1"/>
</dbReference>
<dbReference type="Proteomes" id="UP000789326">
    <property type="component" value="Unassembled WGS sequence"/>
</dbReference>
<dbReference type="AlphaFoldDB" id="A0A9W4L0Q6"/>
<dbReference type="GO" id="GO:0008830">
    <property type="term" value="F:dTDP-4-dehydrorhamnose 3,5-epimerase activity"/>
    <property type="evidence" value="ECO:0007669"/>
    <property type="project" value="UniProtKB-EC"/>
</dbReference>
<dbReference type="EMBL" id="CAKKMG010000053">
    <property type="protein sequence ID" value="CAH0260161.1"/>
    <property type="molecule type" value="Genomic_DNA"/>
</dbReference>
<gene>
    <name evidence="3" type="primary">rmlC</name>
    <name evidence="3" type="ORF">SRABI133_03367</name>
</gene>
<evidence type="ECO:0000256" key="1">
    <source>
        <dbReference type="PIRSR" id="PIRSR600888-1"/>
    </source>
</evidence>
<dbReference type="Gene3D" id="2.60.120.10">
    <property type="entry name" value="Jelly Rolls"/>
    <property type="match status" value="1"/>
</dbReference>
<feature type="active site" description="Proton acceptor" evidence="1">
    <location>
        <position position="52"/>
    </location>
</feature>
<feature type="site" description="Participates in a stacking interaction with the thymidine ring of dTDP-4-oxo-6-deoxyglucose" evidence="2">
    <location>
        <position position="126"/>
    </location>
</feature>
<organism evidence="3 4">
    <name type="scientific">Peribacillus simplex</name>
    <dbReference type="NCBI Taxonomy" id="1478"/>
    <lineage>
        <taxon>Bacteria</taxon>
        <taxon>Bacillati</taxon>
        <taxon>Bacillota</taxon>
        <taxon>Bacilli</taxon>
        <taxon>Bacillales</taxon>
        <taxon>Bacillaceae</taxon>
        <taxon>Peribacillus</taxon>
    </lineage>
</organism>
<dbReference type="PANTHER" id="PTHR21047:SF2">
    <property type="entry name" value="THYMIDINE DIPHOSPHO-4-KETO-RHAMNOSE 3,5-EPIMERASE"/>
    <property type="match status" value="1"/>
</dbReference>
<feature type="active site" description="Proton donor" evidence="1">
    <location>
        <position position="120"/>
    </location>
</feature>
<dbReference type="PANTHER" id="PTHR21047">
    <property type="entry name" value="DTDP-6-DEOXY-D-GLUCOSE-3,5 EPIMERASE"/>
    <property type="match status" value="1"/>
</dbReference>